<evidence type="ECO:0000256" key="4">
    <source>
        <dbReference type="ARBA" id="ARBA00022801"/>
    </source>
</evidence>
<reference evidence="6" key="1">
    <citation type="journal article" date="2021" name="PeerJ">
        <title>Extensive microbial diversity within the chicken gut microbiome revealed by metagenomics and culture.</title>
        <authorList>
            <person name="Gilroy R."/>
            <person name="Ravi A."/>
            <person name="Getino M."/>
            <person name="Pursley I."/>
            <person name="Horton D.L."/>
            <person name="Alikhan N.F."/>
            <person name="Baker D."/>
            <person name="Gharbi K."/>
            <person name="Hall N."/>
            <person name="Watson M."/>
            <person name="Adriaenssens E.M."/>
            <person name="Foster-Nyarko E."/>
            <person name="Jarju S."/>
            <person name="Secka A."/>
            <person name="Antonio M."/>
            <person name="Oren A."/>
            <person name="Chaudhuri R.R."/>
            <person name="La Ragione R."/>
            <person name="Hildebrand F."/>
            <person name="Pallen M.J."/>
        </authorList>
    </citation>
    <scope>NUCLEOTIDE SEQUENCE</scope>
    <source>
        <strain evidence="6">A6-441</strain>
    </source>
</reference>
<accession>A0A9E2KZT1</accession>
<gene>
    <name evidence="6" type="ORF">IAA47_05715</name>
</gene>
<name>A0A9E2KZT1_9FUSO</name>
<evidence type="ECO:0000313" key="6">
    <source>
        <dbReference type="EMBL" id="MBU3842465.1"/>
    </source>
</evidence>
<dbReference type="InterPro" id="IPR015868">
    <property type="entry name" value="Glutaminase"/>
</dbReference>
<comment type="catalytic activity">
    <reaction evidence="5">
        <text>L-glutamine + H2O = L-glutamate + NH4(+)</text>
        <dbReference type="Rhea" id="RHEA:15889"/>
        <dbReference type="ChEBI" id="CHEBI:15377"/>
        <dbReference type="ChEBI" id="CHEBI:28938"/>
        <dbReference type="ChEBI" id="CHEBI:29985"/>
        <dbReference type="ChEBI" id="CHEBI:58359"/>
        <dbReference type="EC" id="3.5.1.2"/>
    </reaction>
</comment>
<dbReference type="GO" id="GO:0004359">
    <property type="term" value="F:glutaminase activity"/>
    <property type="evidence" value="ECO:0007669"/>
    <property type="project" value="UniProtKB-EC"/>
</dbReference>
<dbReference type="PANTHER" id="PTHR12544:SF29">
    <property type="entry name" value="GLUTAMINASE"/>
    <property type="match status" value="1"/>
</dbReference>
<evidence type="ECO:0000256" key="3">
    <source>
        <dbReference type="ARBA" id="ARBA00012918"/>
    </source>
</evidence>
<dbReference type="EMBL" id="JAHLFN010000055">
    <property type="protein sequence ID" value="MBU3842465.1"/>
    <property type="molecule type" value="Genomic_DNA"/>
</dbReference>
<dbReference type="Pfam" id="PF04960">
    <property type="entry name" value="Glutaminase"/>
    <property type="match status" value="1"/>
</dbReference>
<dbReference type="GO" id="GO:0006543">
    <property type="term" value="P:L-glutamine catabolic process"/>
    <property type="evidence" value="ECO:0007669"/>
    <property type="project" value="TreeGrafter"/>
</dbReference>
<proteinExistence type="inferred from homology"/>
<dbReference type="InterPro" id="IPR012338">
    <property type="entry name" value="Beta-lactam/transpept-like"/>
</dbReference>
<protein>
    <recommendedName>
        <fullName evidence="3">glutaminase</fullName>
        <ecNumber evidence="3">3.5.1.2</ecNumber>
    </recommendedName>
</protein>
<evidence type="ECO:0000256" key="1">
    <source>
        <dbReference type="ARBA" id="ARBA00011076"/>
    </source>
</evidence>
<comment type="similarity">
    <text evidence="1">Belongs to the glutaminase family.</text>
</comment>
<dbReference type="Gene3D" id="3.40.710.10">
    <property type="entry name" value="DD-peptidase/beta-lactamase superfamily"/>
    <property type="match status" value="1"/>
</dbReference>
<dbReference type="EC" id="3.5.1.2" evidence="3"/>
<dbReference type="PANTHER" id="PTHR12544">
    <property type="entry name" value="GLUTAMINASE"/>
    <property type="match status" value="1"/>
</dbReference>
<dbReference type="GO" id="GO:0006537">
    <property type="term" value="P:glutamate biosynthetic process"/>
    <property type="evidence" value="ECO:0007669"/>
    <property type="project" value="TreeGrafter"/>
</dbReference>
<dbReference type="Proteomes" id="UP000724657">
    <property type="component" value="Unassembled WGS sequence"/>
</dbReference>
<evidence type="ECO:0000256" key="5">
    <source>
        <dbReference type="ARBA" id="ARBA00049534"/>
    </source>
</evidence>
<dbReference type="SUPFAM" id="SSF56601">
    <property type="entry name" value="beta-lactamase/transpeptidase-like"/>
    <property type="match status" value="1"/>
</dbReference>
<feature type="non-terminal residue" evidence="6">
    <location>
        <position position="86"/>
    </location>
</feature>
<dbReference type="AlphaFoldDB" id="A0A9E2KZT1"/>
<reference evidence="6" key="2">
    <citation type="submission" date="2021-04" db="EMBL/GenBank/DDBJ databases">
        <authorList>
            <person name="Gilroy R."/>
        </authorList>
    </citation>
    <scope>NUCLEOTIDE SEQUENCE</scope>
    <source>
        <strain evidence="6">A6-441</strain>
    </source>
</reference>
<sequence>MQELLNKLVKKNVVLTKDGRVADYIPELDKAKKDALGVCILDNEGNRYTAGDWEIKFTVQSISKLVTLMLAILDNGEEFVFSKVGM</sequence>
<comment type="subunit">
    <text evidence="2">Homotetramer.</text>
</comment>
<evidence type="ECO:0000313" key="7">
    <source>
        <dbReference type="Proteomes" id="UP000724657"/>
    </source>
</evidence>
<keyword evidence="4 6" id="KW-0378">Hydrolase</keyword>
<comment type="caution">
    <text evidence="6">The sequence shown here is derived from an EMBL/GenBank/DDBJ whole genome shotgun (WGS) entry which is preliminary data.</text>
</comment>
<evidence type="ECO:0000256" key="2">
    <source>
        <dbReference type="ARBA" id="ARBA00011881"/>
    </source>
</evidence>
<organism evidence="6 7">
    <name type="scientific">Candidatus Fusobacterium pullicola</name>
    <dbReference type="NCBI Taxonomy" id="2838601"/>
    <lineage>
        <taxon>Bacteria</taxon>
        <taxon>Fusobacteriati</taxon>
        <taxon>Fusobacteriota</taxon>
        <taxon>Fusobacteriia</taxon>
        <taxon>Fusobacteriales</taxon>
        <taxon>Fusobacteriaceae</taxon>
        <taxon>Fusobacterium</taxon>
    </lineage>
</organism>